<name>A0A0X3ANU8_9FLAO</name>
<dbReference type="STRING" id="1586267.GCA_001418685_00557"/>
<evidence type="ECO:0000256" key="1">
    <source>
        <dbReference type="ARBA" id="ARBA00001946"/>
    </source>
</evidence>
<evidence type="ECO:0000256" key="4">
    <source>
        <dbReference type="ARBA" id="ARBA00022723"/>
    </source>
</evidence>
<evidence type="ECO:0000313" key="12">
    <source>
        <dbReference type="EMBL" id="CVK15725.1"/>
    </source>
</evidence>
<dbReference type="InterPro" id="IPR027417">
    <property type="entry name" value="P-loop_NTPase"/>
</dbReference>
<protein>
    <recommendedName>
        <fullName evidence="10">Probable GTP-binding protein EngB</fullName>
    </recommendedName>
</protein>
<evidence type="ECO:0000256" key="3">
    <source>
        <dbReference type="ARBA" id="ARBA00022618"/>
    </source>
</evidence>
<comment type="cofactor">
    <cofactor evidence="1">
        <name>Mg(2+)</name>
        <dbReference type="ChEBI" id="CHEBI:18420"/>
    </cofactor>
</comment>
<dbReference type="Pfam" id="PF01926">
    <property type="entry name" value="MMR_HSR1"/>
    <property type="match status" value="1"/>
</dbReference>
<dbReference type="InterPro" id="IPR006073">
    <property type="entry name" value="GTP-bd"/>
</dbReference>
<dbReference type="OrthoDB" id="9804921at2"/>
<proteinExistence type="inferred from homology"/>
<evidence type="ECO:0000256" key="9">
    <source>
        <dbReference type="ARBA" id="ARBA00023306"/>
    </source>
</evidence>
<accession>A0A0X3ANU8</accession>
<keyword evidence="3 10" id="KW-0132">Cell division</keyword>
<dbReference type="Proteomes" id="UP000182761">
    <property type="component" value="Unassembled WGS sequence"/>
</dbReference>
<dbReference type="SUPFAM" id="SSF52540">
    <property type="entry name" value="P-loop containing nucleoside triphosphate hydrolases"/>
    <property type="match status" value="1"/>
</dbReference>
<dbReference type="CDD" id="cd01876">
    <property type="entry name" value="YihA_EngB"/>
    <property type="match status" value="1"/>
</dbReference>
<dbReference type="InterPro" id="IPR030393">
    <property type="entry name" value="G_ENGB_dom"/>
</dbReference>
<dbReference type="PROSITE" id="PS51706">
    <property type="entry name" value="G_ENGB"/>
    <property type="match status" value="1"/>
</dbReference>
<keyword evidence="4" id="KW-0479">Metal-binding</keyword>
<keyword evidence="8 10" id="KW-0717">Septation</keyword>
<keyword evidence="5 10" id="KW-0547">Nucleotide-binding</keyword>
<keyword evidence="6" id="KW-0460">Magnesium</keyword>
<keyword evidence="7 10" id="KW-0342">GTP-binding</keyword>
<evidence type="ECO:0000256" key="5">
    <source>
        <dbReference type="ARBA" id="ARBA00022741"/>
    </source>
</evidence>
<evidence type="ECO:0000259" key="11">
    <source>
        <dbReference type="PROSITE" id="PS51706"/>
    </source>
</evidence>
<evidence type="ECO:0000256" key="8">
    <source>
        <dbReference type="ARBA" id="ARBA00023210"/>
    </source>
</evidence>
<dbReference type="EMBL" id="FCOR01000003">
    <property type="protein sequence ID" value="CVK15725.1"/>
    <property type="molecule type" value="Genomic_DNA"/>
</dbReference>
<dbReference type="RefSeq" id="WP_055424952.1">
    <property type="nucleotide sequence ID" value="NZ_FCOR01000003.1"/>
</dbReference>
<evidence type="ECO:0000256" key="7">
    <source>
        <dbReference type="ARBA" id="ARBA00023134"/>
    </source>
</evidence>
<sequence>MNIYSAEFIKSSKLIEDCPEGDKPEYAFIGRSNVGKSSLINMLSNKKGLAKTSSTPGKTQLINHFLINDSWYLTDLPGYGYAKASKSSRIAFSKMIEKYVLFRKNLVNLFVLIDSRHLPMQIDLDFINWLGEEGIPFSLIFTKLDKVTQKEFSFNFKKYSQELRKTWDDLPEMFKSSSEKKIGKEEILSFIEDTNKYLARNNIYFGD</sequence>
<organism evidence="12 13">
    <name type="scientific">Apibacter mensalis</name>
    <dbReference type="NCBI Taxonomy" id="1586267"/>
    <lineage>
        <taxon>Bacteria</taxon>
        <taxon>Pseudomonadati</taxon>
        <taxon>Bacteroidota</taxon>
        <taxon>Flavobacteriia</taxon>
        <taxon>Flavobacteriales</taxon>
        <taxon>Weeksellaceae</taxon>
        <taxon>Apibacter</taxon>
    </lineage>
</organism>
<evidence type="ECO:0000256" key="10">
    <source>
        <dbReference type="HAMAP-Rule" id="MF_00321"/>
    </source>
</evidence>
<keyword evidence="9 10" id="KW-0131">Cell cycle</keyword>
<feature type="domain" description="EngB-type G" evidence="11">
    <location>
        <begin position="22"/>
        <end position="197"/>
    </location>
</feature>
<comment type="similarity">
    <text evidence="2 10">Belongs to the TRAFAC class TrmE-Era-EngA-EngB-Septin-like GTPase superfamily. EngB GTPase family.</text>
</comment>
<gene>
    <name evidence="10" type="primary">engB</name>
    <name evidence="12" type="ORF">Ga0061079_10335</name>
</gene>
<dbReference type="AlphaFoldDB" id="A0A0X3ANU8"/>
<dbReference type="Gene3D" id="3.40.50.300">
    <property type="entry name" value="P-loop containing nucleotide triphosphate hydrolases"/>
    <property type="match status" value="1"/>
</dbReference>
<dbReference type="GO" id="GO:0046872">
    <property type="term" value="F:metal ion binding"/>
    <property type="evidence" value="ECO:0007669"/>
    <property type="project" value="UniProtKB-KW"/>
</dbReference>
<dbReference type="InterPro" id="IPR019987">
    <property type="entry name" value="GTP-bd_ribosome_bio_YsxC"/>
</dbReference>
<evidence type="ECO:0000313" key="13">
    <source>
        <dbReference type="Proteomes" id="UP000182761"/>
    </source>
</evidence>
<dbReference type="NCBIfam" id="TIGR03598">
    <property type="entry name" value="GTPase_YsxC"/>
    <property type="match status" value="1"/>
</dbReference>
<keyword evidence="13" id="KW-1185">Reference proteome</keyword>
<evidence type="ECO:0000256" key="2">
    <source>
        <dbReference type="ARBA" id="ARBA00009638"/>
    </source>
</evidence>
<dbReference type="PANTHER" id="PTHR11649:SF13">
    <property type="entry name" value="ENGB-TYPE G DOMAIN-CONTAINING PROTEIN"/>
    <property type="match status" value="1"/>
</dbReference>
<dbReference type="FunFam" id="3.40.50.300:FF:000098">
    <property type="entry name" value="Probable GTP-binding protein EngB"/>
    <property type="match status" value="1"/>
</dbReference>
<dbReference type="GO" id="GO:0000917">
    <property type="term" value="P:division septum assembly"/>
    <property type="evidence" value="ECO:0007669"/>
    <property type="project" value="UniProtKB-KW"/>
</dbReference>
<dbReference type="HAMAP" id="MF_00321">
    <property type="entry name" value="GTPase_EngB"/>
    <property type="match status" value="1"/>
</dbReference>
<evidence type="ECO:0000256" key="6">
    <source>
        <dbReference type="ARBA" id="ARBA00022842"/>
    </source>
</evidence>
<dbReference type="GO" id="GO:0005525">
    <property type="term" value="F:GTP binding"/>
    <property type="evidence" value="ECO:0007669"/>
    <property type="project" value="UniProtKB-UniRule"/>
</dbReference>
<reference evidence="12 13" key="1">
    <citation type="submission" date="2016-01" db="EMBL/GenBank/DDBJ databases">
        <authorList>
            <person name="McClelland M."/>
            <person name="Jain A."/>
            <person name="Saraogi P."/>
            <person name="Mendelson R."/>
            <person name="Westerman R."/>
            <person name="SanMiguel P."/>
            <person name="Csonka L."/>
        </authorList>
    </citation>
    <scope>NUCLEOTIDE SEQUENCE [LARGE SCALE GENOMIC DNA]</scope>
    <source>
        <strain evidence="12 13">R-53146</strain>
    </source>
</reference>
<dbReference type="PANTHER" id="PTHR11649">
    <property type="entry name" value="MSS1/TRME-RELATED GTP-BINDING PROTEIN"/>
    <property type="match status" value="1"/>
</dbReference>
<comment type="function">
    <text evidence="10">Necessary for normal cell division and for the maintenance of normal septation.</text>
</comment>